<name>A0AAV9SL45_9TELE</name>
<feature type="compositionally biased region" description="Polar residues" evidence="1">
    <location>
        <begin position="1"/>
        <end position="15"/>
    </location>
</feature>
<sequence>MRKHPQNANFAHSPTPSTPLHPALHQTVCRYIKARAPCNGTPAFTHKCNRADTTEHHAHNGPPDPTPRWDNLTRQEVSGQQHTPTPAQTPMKRTTPSPSLQPHMANGGVERPYA</sequence>
<feature type="compositionally biased region" description="Basic and acidic residues" evidence="1">
    <location>
        <begin position="49"/>
        <end position="58"/>
    </location>
</feature>
<evidence type="ECO:0000313" key="3">
    <source>
        <dbReference type="Proteomes" id="UP001311232"/>
    </source>
</evidence>
<evidence type="ECO:0000313" key="2">
    <source>
        <dbReference type="EMBL" id="KAK5622005.1"/>
    </source>
</evidence>
<accession>A0AAV9SL45</accession>
<feature type="region of interest" description="Disordered" evidence="1">
    <location>
        <begin position="1"/>
        <end position="22"/>
    </location>
</feature>
<comment type="caution">
    <text evidence="2">The sequence shown here is derived from an EMBL/GenBank/DDBJ whole genome shotgun (WGS) entry which is preliminary data.</text>
</comment>
<protein>
    <submittedName>
        <fullName evidence="2">Uncharacterized protein</fullName>
    </submittedName>
</protein>
<dbReference type="Proteomes" id="UP001311232">
    <property type="component" value="Unassembled WGS sequence"/>
</dbReference>
<keyword evidence="3" id="KW-1185">Reference proteome</keyword>
<dbReference type="AlphaFoldDB" id="A0AAV9SL45"/>
<organism evidence="2 3">
    <name type="scientific">Crenichthys baileyi</name>
    <name type="common">White River springfish</name>
    <dbReference type="NCBI Taxonomy" id="28760"/>
    <lineage>
        <taxon>Eukaryota</taxon>
        <taxon>Metazoa</taxon>
        <taxon>Chordata</taxon>
        <taxon>Craniata</taxon>
        <taxon>Vertebrata</taxon>
        <taxon>Euteleostomi</taxon>
        <taxon>Actinopterygii</taxon>
        <taxon>Neopterygii</taxon>
        <taxon>Teleostei</taxon>
        <taxon>Neoteleostei</taxon>
        <taxon>Acanthomorphata</taxon>
        <taxon>Ovalentaria</taxon>
        <taxon>Atherinomorphae</taxon>
        <taxon>Cyprinodontiformes</taxon>
        <taxon>Goodeidae</taxon>
        <taxon>Crenichthys</taxon>
    </lineage>
</organism>
<gene>
    <name evidence="2" type="ORF">CRENBAI_012735</name>
</gene>
<dbReference type="EMBL" id="JAHHUM010000246">
    <property type="protein sequence ID" value="KAK5622005.1"/>
    <property type="molecule type" value="Genomic_DNA"/>
</dbReference>
<reference evidence="2 3" key="1">
    <citation type="submission" date="2021-06" db="EMBL/GenBank/DDBJ databases">
        <authorList>
            <person name="Palmer J.M."/>
        </authorList>
    </citation>
    <scope>NUCLEOTIDE SEQUENCE [LARGE SCALE GENOMIC DNA]</scope>
    <source>
        <strain evidence="2 3">MEX-2019</strain>
        <tissue evidence="2">Muscle</tissue>
    </source>
</reference>
<proteinExistence type="predicted"/>
<feature type="region of interest" description="Disordered" evidence="1">
    <location>
        <begin position="43"/>
        <end position="114"/>
    </location>
</feature>
<feature type="compositionally biased region" description="Polar residues" evidence="1">
    <location>
        <begin position="72"/>
        <end position="100"/>
    </location>
</feature>
<evidence type="ECO:0000256" key="1">
    <source>
        <dbReference type="SAM" id="MobiDB-lite"/>
    </source>
</evidence>